<sequence length="248" mass="27783">MAVVPISYRDQRHFLQYLTRQRELGGRCIRTSEIFSKAYLRLALLENAPCRRKVQIVCRANGDSTNQVQLRVLDAYFRKFQDGARLSSGVVDRKMEFTEQTNELKSKQGLQSLDAYPGKDTKSEEAALPRFNQMSTLADGSAIPFSDEDNATRIGWQKPKLGVKGTDVEEKPGISQTLSQIDEASDLYLIGIIASLNIAVFLFEIASPIRSPGMGPFSIPMLYGAKINGLILSGEWWRLVTPMFLVQD</sequence>
<gene>
    <name evidence="5" type="ORF">SAY86_021516</name>
</gene>
<evidence type="ECO:0000313" key="6">
    <source>
        <dbReference type="Proteomes" id="UP001346149"/>
    </source>
</evidence>
<comment type="caution">
    <text evidence="5">The sequence shown here is derived from an EMBL/GenBank/DDBJ whole genome shotgun (WGS) entry which is preliminary data.</text>
</comment>
<organism evidence="5 6">
    <name type="scientific">Trapa natans</name>
    <name type="common">Water chestnut</name>
    <dbReference type="NCBI Taxonomy" id="22666"/>
    <lineage>
        <taxon>Eukaryota</taxon>
        <taxon>Viridiplantae</taxon>
        <taxon>Streptophyta</taxon>
        <taxon>Embryophyta</taxon>
        <taxon>Tracheophyta</taxon>
        <taxon>Spermatophyta</taxon>
        <taxon>Magnoliopsida</taxon>
        <taxon>eudicotyledons</taxon>
        <taxon>Gunneridae</taxon>
        <taxon>Pentapetalae</taxon>
        <taxon>rosids</taxon>
        <taxon>malvids</taxon>
        <taxon>Myrtales</taxon>
        <taxon>Lythraceae</taxon>
        <taxon>Trapa</taxon>
    </lineage>
</organism>
<evidence type="ECO:0000256" key="4">
    <source>
        <dbReference type="ARBA" id="ARBA00023136"/>
    </source>
</evidence>
<accession>A0AAN7M9X0</accession>
<evidence type="ECO:0000256" key="1">
    <source>
        <dbReference type="ARBA" id="ARBA00004141"/>
    </source>
</evidence>
<dbReference type="AlphaFoldDB" id="A0AAN7M9X0"/>
<dbReference type="PANTHER" id="PTHR43731">
    <property type="entry name" value="RHOMBOID PROTEASE"/>
    <property type="match status" value="1"/>
</dbReference>
<proteinExistence type="predicted"/>
<dbReference type="SUPFAM" id="SSF144091">
    <property type="entry name" value="Rhomboid-like"/>
    <property type="match status" value="1"/>
</dbReference>
<dbReference type="Proteomes" id="UP001346149">
    <property type="component" value="Unassembled WGS sequence"/>
</dbReference>
<name>A0AAN7M9X0_TRANT</name>
<dbReference type="InterPro" id="IPR035952">
    <property type="entry name" value="Rhomboid-like_sf"/>
</dbReference>
<keyword evidence="6" id="KW-1185">Reference proteome</keyword>
<keyword evidence="4" id="KW-0472">Membrane</keyword>
<evidence type="ECO:0000256" key="3">
    <source>
        <dbReference type="ARBA" id="ARBA00022989"/>
    </source>
</evidence>
<dbReference type="GO" id="GO:0016020">
    <property type="term" value="C:membrane"/>
    <property type="evidence" value="ECO:0007669"/>
    <property type="project" value="UniProtKB-SubCell"/>
</dbReference>
<comment type="subcellular location">
    <subcellularLocation>
        <location evidence="1">Membrane</location>
        <topology evidence="1">Multi-pass membrane protein</topology>
    </subcellularLocation>
</comment>
<reference evidence="5 6" key="1">
    <citation type="journal article" date="2023" name="Hortic Res">
        <title>Pangenome of water caltrop reveals structural variations and asymmetric subgenome divergence after allopolyploidization.</title>
        <authorList>
            <person name="Zhang X."/>
            <person name="Chen Y."/>
            <person name="Wang L."/>
            <person name="Yuan Y."/>
            <person name="Fang M."/>
            <person name="Shi L."/>
            <person name="Lu R."/>
            <person name="Comes H.P."/>
            <person name="Ma Y."/>
            <person name="Chen Y."/>
            <person name="Huang G."/>
            <person name="Zhou Y."/>
            <person name="Zheng Z."/>
            <person name="Qiu Y."/>
        </authorList>
    </citation>
    <scope>NUCLEOTIDE SEQUENCE [LARGE SCALE GENOMIC DNA]</scope>
    <source>
        <strain evidence="5">F231</strain>
    </source>
</reference>
<keyword evidence="3" id="KW-1133">Transmembrane helix</keyword>
<dbReference type="PANTHER" id="PTHR43731:SF30">
    <property type="entry name" value="RHOMBOID-LIKE PROTEIN 9, CHLOROPLASTIC"/>
    <property type="match status" value="1"/>
</dbReference>
<evidence type="ECO:0000313" key="5">
    <source>
        <dbReference type="EMBL" id="KAK4801029.1"/>
    </source>
</evidence>
<keyword evidence="2" id="KW-0812">Transmembrane</keyword>
<dbReference type="EMBL" id="JAXQNO010000003">
    <property type="protein sequence ID" value="KAK4801029.1"/>
    <property type="molecule type" value="Genomic_DNA"/>
</dbReference>
<dbReference type="InterPro" id="IPR050925">
    <property type="entry name" value="Rhomboid_protease_S54"/>
</dbReference>
<evidence type="ECO:0000256" key="2">
    <source>
        <dbReference type="ARBA" id="ARBA00022692"/>
    </source>
</evidence>
<dbReference type="GO" id="GO:0004252">
    <property type="term" value="F:serine-type endopeptidase activity"/>
    <property type="evidence" value="ECO:0007669"/>
    <property type="project" value="TreeGrafter"/>
</dbReference>
<protein>
    <submittedName>
        <fullName evidence="5">Uncharacterized protein</fullName>
    </submittedName>
</protein>